<feature type="compositionally biased region" description="Low complexity" evidence="1">
    <location>
        <begin position="112"/>
        <end position="133"/>
    </location>
</feature>
<reference evidence="3" key="1">
    <citation type="journal article" date="2021" name="Proc. Natl. Acad. Sci. U.S.A.">
        <title>Three genomes in the algal genus Volvox reveal the fate of a haploid sex-determining region after a transition to homothallism.</title>
        <authorList>
            <person name="Yamamoto K."/>
            <person name="Hamaji T."/>
            <person name="Kawai-Toyooka H."/>
            <person name="Matsuzaki R."/>
            <person name="Takahashi F."/>
            <person name="Nishimura Y."/>
            <person name="Kawachi M."/>
            <person name="Noguchi H."/>
            <person name="Minakuchi Y."/>
            <person name="Umen J.G."/>
            <person name="Toyoda A."/>
            <person name="Nozaki H."/>
        </authorList>
    </citation>
    <scope>NUCLEOTIDE SEQUENCE</scope>
    <source>
        <strain evidence="3">NIES-3785</strain>
    </source>
</reference>
<feature type="compositionally biased region" description="Low complexity" evidence="1">
    <location>
        <begin position="84"/>
        <end position="100"/>
    </location>
</feature>
<organism evidence="3 4">
    <name type="scientific">Volvox reticuliferus</name>
    <dbReference type="NCBI Taxonomy" id="1737510"/>
    <lineage>
        <taxon>Eukaryota</taxon>
        <taxon>Viridiplantae</taxon>
        <taxon>Chlorophyta</taxon>
        <taxon>core chlorophytes</taxon>
        <taxon>Chlorophyceae</taxon>
        <taxon>CS clade</taxon>
        <taxon>Chlamydomonadales</taxon>
        <taxon>Volvocaceae</taxon>
        <taxon>Volvox</taxon>
    </lineage>
</organism>
<feature type="compositionally biased region" description="Low complexity" evidence="1">
    <location>
        <begin position="345"/>
        <end position="357"/>
    </location>
</feature>
<feature type="non-terminal residue" evidence="3">
    <location>
        <position position="1"/>
    </location>
</feature>
<evidence type="ECO:0000313" key="3">
    <source>
        <dbReference type="EMBL" id="GIM16921.1"/>
    </source>
</evidence>
<comment type="caution">
    <text evidence="3">The sequence shown here is derived from an EMBL/GenBank/DDBJ whole genome shotgun (WGS) entry which is preliminary data.</text>
</comment>
<feature type="compositionally biased region" description="Polar residues" evidence="1">
    <location>
        <begin position="40"/>
        <end position="51"/>
    </location>
</feature>
<dbReference type="InterPro" id="IPR039123">
    <property type="entry name" value="PPTC7"/>
</dbReference>
<dbReference type="AlphaFoldDB" id="A0A8J4H0P1"/>
<feature type="region of interest" description="Disordered" evidence="1">
    <location>
        <begin position="14"/>
        <end position="294"/>
    </location>
</feature>
<dbReference type="SUPFAM" id="SSF81606">
    <property type="entry name" value="PP2C-like"/>
    <property type="match status" value="1"/>
</dbReference>
<feature type="compositionally biased region" description="Pro residues" evidence="1">
    <location>
        <begin position="165"/>
        <end position="174"/>
    </location>
</feature>
<evidence type="ECO:0000256" key="1">
    <source>
        <dbReference type="SAM" id="MobiDB-lite"/>
    </source>
</evidence>
<feature type="compositionally biased region" description="Basic and acidic residues" evidence="1">
    <location>
        <begin position="659"/>
        <end position="669"/>
    </location>
</feature>
<feature type="region of interest" description="Disordered" evidence="1">
    <location>
        <begin position="541"/>
        <end position="695"/>
    </location>
</feature>
<dbReference type="SMART" id="SM00332">
    <property type="entry name" value="PP2Cc"/>
    <property type="match status" value="1"/>
</dbReference>
<dbReference type="PROSITE" id="PS51746">
    <property type="entry name" value="PPM_2"/>
    <property type="match status" value="1"/>
</dbReference>
<protein>
    <recommendedName>
        <fullName evidence="2">PPM-type phosphatase domain-containing protein</fullName>
    </recommendedName>
</protein>
<feature type="compositionally biased region" description="Polar residues" evidence="1">
    <location>
        <begin position="21"/>
        <end position="31"/>
    </location>
</feature>
<dbReference type="Gene3D" id="3.60.40.10">
    <property type="entry name" value="PPM-type phosphatase domain"/>
    <property type="match status" value="1"/>
</dbReference>
<dbReference type="InterPro" id="IPR036457">
    <property type="entry name" value="PPM-type-like_dom_sf"/>
</dbReference>
<dbReference type="Proteomes" id="UP000722791">
    <property type="component" value="Unassembled WGS sequence"/>
</dbReference>
<feature type="compositionally biased region" description="Pro residues" evidence="1">
    <location>
        <begin position="134"/>
        <end position="143"/>
    </location>
</feature>
<feature type="compositionally biased region" description="Basic and acidic residues" evidence="1">
    <location>
        <begin position="265"/>
        <end position="276"/>
    </location>
</feature>
<gene>
    <name evidence="3" type="ORF">Vretimale_19480</name>
</gene>
<dbReference type="PANTHER" id="PTHR12320">
    <property type="entry name" value="PROTEIN PHOSPHATASE 2C"/>
    <property type="match status" value="1"/>
</dbReference>
<feature type="compositionally biased region" description="Low complexity" evidence="1">
    <location>
        <begin position="756"/>
        <end position="771"/>
    </location>
</feature>
<feature type="domain" description="PPM-type phosphatase" evidence="2">
    <location>
        <begin position="783"/>
        <end position="1085"/>
    </location>
</feature>
<feature type="region of interest" description="Disordered" evidence="1">
    <location>
        <begin position="723"/>
        <end position="777"/>
    </location>
</feature>
<evidence type="ECO:0000313" key="4">
    <source>
        <dbReference type="Proteomes" id="UP000722791"/>
    </source>
</evidence>
<accession>A0A8J4H0P1</accession>
<feature type="compositionally biased region" description="Low complexity" evidence="1">
    <location>
        <begin position="190"/>
        <end position="226"/>
    </location>
</feature>
<dbReference type="PANTHER" id="PTHR12320:SF60">
    <property type="entry name" value="PROTEIN PHOSPHATASE 2C 26-RELATED"/>
    <property type="match status" value="1"/>
</dbReference>
<feature type="region of interest" description="Disordered" evidence="1">
    <location>
        <begin position="345"/>
        <end position="373"/>
    </location>
</feature>
<sequence>YAASAAAAAATAAAAAAAATNGQFASSSPWLVTQPPASPLQPTSLPTQAASGPTAPANPHSLKSKPSSAALEPIVKGQQREHQPLQQRRQPGQQLQPQHQQSDKQRPQPRGSSKTSVTITATTASISDSSIPNPDSPLLPPQHKPNTDTDLPSADAAAAATLPAPLTPIRPDWPPQFGGVVPMVSTPRPADGATATAAAAAAAADGSGNSAAAGSGAVATASAPSSQGHVTGKLQSKPSVAEAVSSEASEPSASLAVGSWSGSGSERDSGAHEHNRNVSPGGITSGSNSSDGGFSAYVGEDAVLSVWSRILASSTQMDADAPAIPPPPAPVPEAAAVVEPAAVAMSRAADSAAKAEAPQGGGIDPASTDAGAKVQVSDTAAIGSTAAANGIALEGSSPPDIAAALSSSRVSEATVDATVVAAVMVDAEPQDVRRVREREQHLPEHERSISEATATAVAAAEASTVSPSSPSSSASVTEPSVAAATPAPHSLNTSPADAQPREQPLLQPQAESLVALREQVKGSPDVAAVQLMQPQSAPAFVTPPAVQWQQQSPLTPQPPKQQRQPKAVANASRNSPNPSGTSPPSPPPIVPPPSRQSQQPSSAASTTSTTTSRTSSPAAAAMAAAAGAAAAAKRAAALEASSTKGAAPRVDAPPISEWGRPKPPSDDGLSRSGPAASGATGRSPGDRSLTGAATATTPFFSEAELGAEIAAIAQSLVQRTIGGSGSSVAGATAARPGGPESAPSPRGTSDNPAPPAVDDAAAPAPDASTPNPSGPRKLSLVMAAHSMSAMGKGEQGSEDAYFMVTPSGGVVTSHGGGGGGGGGSTGRSASRGALGGVSALGVADGVGGWVEANVDPGQYSREVVDAAARAAEEIGPGADPRQLLAEAQDAVRTIGSCTACVAVLGEKAPAAADKGPGGQVLSIANLGDSGCRVVRRGSLVLATSAQEHQFNMPYQMAHPDNLPDTDTAADAQTYQISMRAGDVVILATDGLFDNMWDEELVSMVAAAAASIPSGLAGPAAATAAQPAAQQLAASLVSAAFRHAQDPGFRSPWAVELANQPAAPWLTRLFPRGGRVDDITVVVAFVVGGNAA</sequence>
<feature type="region of interest" description="Disordered" evidence="1">
    <location>
        <begin position="432"/>
        <end position="521"/>
    </location>
</feature>
<dbReference type="GO" id="GO:0004722">
    <property type="term" value="F:protein serine/threonine phosphatase activity"/>
    <property type="evidence" value="ECO:0007669"/>
    <property type="project" value="TreeGrafter"/>
</dbReference>
<dbReference type="SMART" id="SM00331">
    <property type="entry name" value="PP2C_SIG"/>
    <property type="match status" value="1"/>
</dbReference>
<evidence type="ECO:0000259" key="2">
    <source>
        <dbReference type="PROSITE" id="PS51746"/>
    </source>
</evidence>
<name>A0A8J4H0P1_9CHLO</name>
<proteinExistence type="predicted"/>
<feature type="compositionally biased region" description="Pro residues" evidence="1">
    <location>
        <begin position="581"/>
        <end position="594"/>
    </location>
</feature>
<feature type="compositionally biased region" description="Polar residues" evidence="1">
    <location>
        <begin position="227"/>
        <end position="237"/>
    </location>
</feature>
<feature type="compositionally biased region" description="Low complexity" evidence="1">
    <location>
        <begin position="595"/>
        <end position="643"/>
    </location>
</feature>
<dbReference type="InterPro" id="IPR001932">
    <property type="entry name" value="PPM-type_phosphatase-like_dom"/>
</dbReference>
<feature type="compositionally biased region" description="Low complexity" evidence="1">
    <location>
        <begin position="148"/>
        <end position="164"/>
    </location>
</feature>
<feature type="compositionally biased region" description="Low complexity" evidence="1">
    <location>
        <begin position="238"/>
        <end position="257"/>
    </location>
</feature>
<dbReference type="EMBL" id="BNCQ01000087">
    <property type="protein sequence ID" value="GIM16921.1"/>
    <property type="molecule type" value="Genomic_DNA"/>
</dbReference>
<feature type="compositionally biased region" description="Low complexity" evidence="1">
    <location>
        <begin position="450"/>
        <end position="485"/>
    </location>
</feature>
<feature type="compositionally biased region" description="Basic and acidic residues" evidence="1">
    <location>
        <begin position="432"/>
        <end position="449"/>
    </location>
</feature>